<dbReference type="PANTHER" id="PTHR21445:SF0">
    <property type="entry name" value="APURINIC-APYRIMIDINIC ENDONUCLEASE"/>
    <property type="match status" value="1"/>
</dbReference>
<organism evidence="2 3">
    <name type="scientific">Candidatus Korarchaeum cryptofilum</name>
    <dbReference type="NCBI Taxonomy" id="498846"/>
    <lineage>
        <taxon>Archaea</taxon>
        <taxon>Thermoproteota</taxon>
        <taxon>Candidatus Korarchaeia</taxon>
        <taxon>Candidatus Korarchaeales</taxon>
        <taxon>Candidatus Korarchaeaceae</taxon>
        <taxon>Candidatus Korarchaeum</taxon>
    </lineage>
</organism>
<dbReference type="GO" id="GO:0008081">
    <property type="term" value="F:phosphoric diester hydrolase activity"/>
    <property type="evidence" value="ECO:0007669"/>
    <property type="project" value="TreeGrafter"/>
</dbReference>
<dbReference type="FunFam" id="3.20.20.150:FF:000017">
    <property type="entry name" value="Endonuclease IV related protein"/>
    <property type="match status" value="1"/>
</dbReference>
<proteinExistence type="predicted"/>
<dbReference type="Gene3D" id="3.20.20.150">
    <property type="entry name" value="Divalent-metal-dependent TIM barrel enzymes"/>
    <property type="match status" value="1"/>
</dbReference>
<gene>
    <name evidence="2" type="ORF">D9Q81_04195</name>
</gene>
<name>A0A3R9PA48_9CREN</name>
<dbReference type="InterPro" id="IPR036237">
    <property type="entry name" value="Xyl_isomerase-like_sf"/>
</dbReference>
<reference evidence="2 3" key="1">
    <citation type="submission" date="2018-10" db="EMBL/GenBank/DDBJ databases">
        <title>Co-occurring genomic capacity for anaerobic methane metabolism and dissimilatory sulfite reduction discovered in the Korarchaeota.</title>
        <authorList>
            <person name="Mckay L.J."/>
            <person name="Dlakic M."/>
            <person name="Fields M.W."/>
            <person name="Delmont T.O."/>
            <person name="Eren A.M."/>
            <person name="Jay Z.J."/>
            <person name="Klingelsmith K.B."/>
            <person name="Rusch D.B."/>
            <person name="Inskeep W.P."/>
        </authorList>
    </citation>
    <scope>NUCLEOTIDE SEQUENCE [LARGE SCALE GENOMIC DNA]</scope>
    <source>
        <strain evidence="2 3">WS</strain>
    </source>
</reference>
<dbReference type="EMBL" id="RCOR01000022">
    <property type="protein sequence ID" value="RSN69001.1"/>
    <property type="molecule type" value="Genomic_DNA"/>
</dbReference>
<dbReference type="SMART" id="SM00518">
    <property type="entry name" value="AP2Ec"/>
    <property type="match status" value="1"/>
</dbReference>
<dbReference type="PANTHER" id="PTHR21445">
    <property type="entry name" value="ENDONUCLEASE IV ENDODEOXYRIBONUCLEASE IV"/>
    <property type="match status" value="1"/>
</dbReference>
<dbReference type="GO" id="GO:0006284">
    <property type="term" value="P:base-excision repair"/>
    <property type="evidence" value="ECO:0007669"/>
    <property type="project" value="TreeGrafter"/>
</dbReference>
<accession>A0A3R9PA48</accession>
<dbReference type="InterPro" id="IPR001719">
    <property type="entry name" value="AP_endonuc_2"/>
</dbReference>
<dbReference type="Proteomes" id="UP000278149">
    <property type="component" value="Unassembled WGS sequence"/>
</dbReference>
<dbReference type="GO" id="GO:0008270">
    <property type="term" value="F:zinc ion binding"/>
    <property type="evidence" value="ECO:0007669"/>
    <property type="project" value="InterPro"/>
</dbReference>
<dbReference type="GO" id="GO:0003906">
    <property type="term" value="F:DNA-(apurinic or apyrimidinic site) endonuclease activity"/>
    <property type="evidence" value="ECO:0007669"/>
    <property type="project" value="TreeGrafter"/>
</dbReference>
<dbReference type="SUPFAM" id="SSF51658">
    <property type="entry name" value="Xylose isomerase-like"/>
    <property type="match status" value="1"/>
</dbReference>
<dbReference type="InterPro" id="IPR013022">
    <property type="entry name" value="Xyl_isomerase-like_TIM-brl"/>
</dbReference>
<feature type="domain" description="Xylose isomerase-like TIM barrel" evidence="1">
    <location>
        <begin position="24"/>
        <end position="258"/>
    </location>
</feature>
<sequence>MLIDRIRFGPAGYPIDAPKERAFSYLREIGLDAMEYQAVRAIPKNEDVLSWVRKEASENDIMLSLHAPYAINLCSEEKGEASIKRLIDSGIAASKMGAGHITFHPGYYGKMSGEDALKAAIEALKRVRDGLNSLGINLELGPETTGKPSQLGSLDEVLRMSEEVDGVRPTIDFAHIHAREGGSIRGRGDYERILRTIEGRLGDLNGLIIHFTEVELAKSGIGERMHHDLGSGYGPPFEPLAEIIAEYGLRWIVISESPLLERDSVKMRALYVSALSKVKNL</sequence>
<evidence type="ECO:0000313" key="3">
    <source>
        <dbReference type="Proteomes" id="UP000278149"/>
    </source>
</evidence>
<evidence type="ECO:0000313" key="2">
    <source>
        <dbReference type="EMBL" id="RSN69001.1"/>
    </source>
</evidence>
<dbReference type="AlphaFoldDB" id="A0A3R9PA48"/>
<evidence type="ECO:0000259" key="1">
    <source>
        <dbReference type="Pfam" id="PF01261"/>
    </source>
</evidence>
<dbReference type="RefSeq" id="WP_125741509.1">
    <property type="nucleotide sequence ID" value="NZ_RCOR01000022.1"/>
</dbReference>
<protein>
    <submittedName>
        <fullName evidence="2">Deoxyribonuclease IV</fullName>
    </submittedName>
</protein>
<dbReference type="GO" id="GO:0003677">
    <property type="term" value="F:DNA binding"/>
    <property type="evidence" value="ECO:0007669"/>
    <property type="project" value="InterPro"/>
</dbReference>
<dbReference type="Pfam" id="PF01261">
    <property type="entry name" value="AP_endonuc_2"/>
    <property type="match status" value="1"/>
</dbReference>
<comment type="caution">
    <text evidence="2">The sequence shown here is derived from an EMBL/GenBank/DDBJ whole genome shotgun (WGS) entry which is preliminary data.</text>
</comment>